<sequence>MREYKFRGLKKDGEWVYGYLVVNTYTTALHGTHKSYSIHSEGTAYVVDPETVGQMIAERDGVEYFEGDTVKYISKEQTGTRVKYKRRGYDTYAEYSDIEVTGVIARGEHDGMLTWIVKTDQCTKYESYFWGEGRRSDQPRIITNNLTKPFSAKRKYEIVGSPHLLEQGEKE</sequence>
<dbReference type="SUPFAM" id="SSF159006">
    <property type="entry name" value="YopX-like"/>
    <property type="match status" value="1"/>
</dbReference>
<dbReference type="RefSeq" id="WP_277565783.1">
    <property type="nucleotide sequence ID" value="NZ_JAPDHZ010000003.1"/>
</dbReference>
<protein>
    <recommendedName>
        <fullName evidence="3">YopX protein domain-containing protein</fullName>
    </recommendedName>
</protein>
<dbReference type="EMBL" id="JAPDHZ010000003">
    <property type="protein sequence ID" value="MDG0791944.1"/>
    <property type="molecule type" value="Genomic_DNA"/>
</dbReference>
<evidence type="ECO:0008006" key="3">
    <source>
        <dbReference type="Google" id="ProtNLM"/>
    </source>
</evidence>
<dbReference type="Proteomes" id="UP001153387">
    <property type="component" value="Unassembled WGS sequence"/>
</dbReference>
<gene>
    <name evidence="1" type="ORF">OMP38_14585</name>
</gene>
<keyword evidence="2" id="KW-1185">Reference proteome</keyword>
<name>A0A9X4QMF9_9BACL</name>
<comment type="caution">
    <text evidence="1">The sequence shown here is derived from an EMBL/GenBank/DDBJ whole genome shotgun (WGS) entry which is preliminary data.</text>
</comment>
<evidence type="ECO:0000313" key="1">
    <source>
        <dbReference type="EMBL" id="MDG0791944.1"/>
    </source>
</evidence>
<reference evidence="1 2" key="1">
    <citation type="submission" date="2022-10" db="EMBL/GenBank/DDBJ databases">
        <title>Comparative genomic analysis of Cohnella hashimotonis sp. nov., isolated from the International Space Station.</title>
        <authorList>
            <person name="Simpson A."/>
            <person name="Venkateswaran K."/>
        </authorList>
    </citation>
    <scope>NUCLEOTIDE SEQUENCE [LARGE SCALE GENOMIC DNA]</scope>
    <source>
        <strain evidence="1 2">DSM 18997</strain>
    </source>
</reference>
<evidence type="ECO:0000313" key="2">
    <source>
        <dbReference type="Proteomes" id="UP001153387"/>
    </source>
</evidence>
<organism evidence="1 2">
    <name type="scientific">Cohnella ginsengisoli</name>
    <dbReference type="NCBI Taxonomy" id="425004"/>
    <lineage>
        <taxon>Bacteria</taxon>
        <taxon>Bacillati</taxon>
        <taxon>Bacillota</taxon>
        <taxon>Bacilli</taxon>
        <taxon>Bacillales</taxon>
        <taxon>Paenibacillaceae</taxon>
        <taxon>Cohnella</taxon>
    </lineage>
</organism>
<accession>A0A9X4QMF9</accession>
<dbReference type="AlphaFoldDB" id="A0A9X4QMF9"/>
<proteinExistence type="predicted"/>